<dbReference type="InterPro" id="IPR016166">
    <property type="entry name" value="FAD-bd_PCMH"/>
</dbReference>
<protein>
    <submittedName>
        <fullName evidence="3">Molybdopterin dehydrogenase FAD-binding protein</fullName>
    </submittedName>
</protein>
<dbReference type="SUPFAM" id="SSF56176">
    <property type="entry name" value="FAD-binding/transporter-associated domain-like"/>
    <property type="match status" value="1"/>
</dbReference>
<dbReference type="AlphaFoldDB" id="W0REH5"/>
<dbReference type="PANTHER" id="PTHR42659">
    <property type="entry name" value="XANTHINE DEHYDROGENASE SUBUNIT C-RELATED"/>
    <property type="match status" value="1"/>
</dbReference>
<sequence>MIPFEYARATNVDEAVRAGREPRTRFIAGGTTLVDLMKLHVETPERVVDITALPAADAALAAIAELPNGGLRLGALAPMSDTAWDPRVRERYPMVSQSLLLAASGQLRNMATLGGNVLQRTRCWYFRDTASPCNKREPGTGCSALHGPNRMHAVLGGSAHCIATHPSDFAVALAALDATVRVRGEATRTIPFTELHVLPGAHPERETVLRPGELITAIDLPPLPFARRSLYLKVRDRASYAFALAAAAVAVDVRNGTIRDARVALGGVGTKPWRSREAERALVGRPPTEATFRAAAEAALRGAVPHGDNAFKIDLAKRTLVRALTEVTA</sequence>
<dbReference type="InterPro" id="IPR051312">
    <property type="entry name" value="Diverse_Substr_Oxidored"/>
</dbReference>
<dbReference type="eggNOG" id="COG1319">
    <property type="taxonomic scope" value="Bacteria"/>
</dbReference>
<dbReference type="HOGENOM" id="CLU_058050_1_0_0"/>
<dbReference type="PATRIC" id="fig|861299.3.peg.1674"/>
<dbReference type="SMART" id="SM01092">
    <property type="entry name" value="CO_deh_flav_C"/>
    <property type="match status" value="1"/>
</dbReference>
<evidence type="ECO:0000259" key="2">
    <source>
        <dbReference type="PROSITE" id="PS51387"/>
    </source>
</evidence>
<dbReference type="InterPro" id="IPR002346">
    <property type="entry name" value="Mopterin_DH_FAD-bd"/>
</dbReference>
<dbReference type="InterPro" id="IPR036683">
    <property type="entry name" value="CO_DH_flav_C_dom_sf"/>
</dbReference>
<dbReference type="InterPro" id="IPR016167">
    <property type="entry name" value="FAD-bd_PCMH_sub1"/>
</dbReference>
<dbReference type="Pfam" id="PF00941">
    <property type="entry name" value="FAD_binding_5"/>
    <property type="match status" value="1"/>
</dbReference>
<dbReference type="EMBL" id="CP007128">
    <property type="protein sequence ID" value="AHG89186.1"/>
    <property type="molecule type" value="Genomic_DNA"/>
</dbReference>
<dbReference type="InterPro" id="IPR016169">
    <property type="entry name" value="FAD-bd_PCMH_sub2"/>
</dbReference>
<dbReference type="Pfam" id="PF03450">
    <property type="entry name" value="CO_deh_flav_C"/>
    <property type="match status" value="1"/>
</dbReference>
<evidence type="ECO:0000256" key="1">
    <source>
        <dbReference type="ARBA" id="ARBA00022827"/>
    </source>
</evidence>
<dbReference type="InParanoid" id="W0REH5"/>
<dbReference type="InterPro" id="IPR005107">
    <property type="entry name" value="CO_DH_flav_C"/>
</dbReference>
<dbReference type="OrthoDB" id="9814706at2"/>
<keyword evidence="1" id="KW-0274">FAD</keyword>
<dbReference type="GO" id="GO:0016491">
    <property type="term" value="F:oxidoreductase activity"/>
    <property type="evidence" value="ECO:0007669"/>
    <property type="project" value="InterPro"/>
</dbReference>
<dbReference type="Gene3D" id="3.30.465.10">
    <property type="match status" value="2"/>
</dbReference>
<feature type="domain" description="FAD-binding PCMH-type" evidence="2">
    <location>
        <begin position="1"/>
        <end position="225"/>
    </location>
</feature>
<dbReference type="STRING" id="861299.J421_1649"/>
<proteinExistence type="predicted"/>
<dbReference type="RefSeq" id="WP_025410698.1">
    <property type="nucleotide sequence ID" value="NZ_CP007128.1"/>
</dbReference>
<keyword evidence="4" id="KW-1185">Reference proteome</keyword>
<dbReference type="Gene3D" id="3.30.43.10">
    <property type="entry name" value="Uridine Diphospho-n-acetylenolpyruvylglucosamine Reductase, domain 2"/>
    <property type="match status" value="1"/>
</dbReference>
<keyword evidence="1" id="KW-0285">Flavoprotein</keyword>
<organism evidence="3 4">
    <name type="scientific">Gemmatirosa kalamazoonensis</name>
    <dbReference type="NCBI Taxonomy" id="861299"/>
    <lineage>
        <taxon>Bacteria</taxon>
        <taxon>Pseudomonadati</taxon>
        <taxon>Gemmatimonadota</taxon>
        <taxon>Gemmatimonadia</taxon>
        <taxon>Gemmatimonadales</taxon>
        <taxon>Gemmatimonadaceae</taxon>
        <taxon>Gemmatirosa</taxon>
    </lineage>
</organism>
<dbReference type="SUPFAM" id="SSF55447">
    <property type="entry name" value="CO dehydrogenase flavoprotein C-terminal domain-like"/>
    <property type="match status" value="1"/>
</dbReference>
<dbReference type="KEGG" id="gba:J421_1649"/>
<dbReference type="Gene3D" id="3.30.390.50">
    <property type="entry name" value="CO dehydrogenase flavoprotein, C-terminal domain"/>
    <property type="match status" value="1"/>
</dbReference>
<dbReference type="PROSITE" id="PS51387">
    <property type="entry name" value="FAD_PCMH"/>
    <property type="match status" value="1"/>
</dbReference>
<accession>W0REH5</accession>
<name>W0REH5_9BACT</name>
<gene>
    <name evidence="3" type="ORF">J421_1649</name>
</gene>
<dbReference type="InterPro" id="IPR036318">
    <property type="entry name" value="FAD-bd_PCMH-like_sf"/>
</dbReference>
<evidence type="ECO:0000313" key="3">
    <source>
        <dbReference type="EMBL" id="AHG89186.1"/>
    </source>
</evidence>
<dbReference type="Proteomes" id="UP000019151">
    <property type="component" value="Chromosome"/>
</dbReference>
<reference evidence="3 4" key="1">
    <citation type="journal article" date="2014" name="Genome Announc.">
        <title>Genome Sequence and Methylome of Soil Bacterium Gemmatirosa kalamazoonensis KBS708T, a Member of the Rarely Cultivated Gemmatimonadetes Phylum.</title>
        <authorList>
            <person name="Debruyn J.M."/>
            <person name="Radosevich M."/>
            <person name="Wommack K.E."/>
            <person name="Polson S.W."/>
            <person name="Hauser L.J."/>
            <person name="Fawaz M.N."/>
            <person name="Korlach J."/>
            <person name="Tsai Y.C."/>
        </authorList>
    </citation>
    <scope>NUCLEOTIDE SEQUENCE [LARGE SCALE GENOMIC DNA]</scope>
    <source>
        <strain evidence="3 4">KBS708</strain>
    </source>
</reference>
<evidence type="ECO:0000313" key="4">
    <source>
        <dbReference type="Proteomes" id="UP000019151"/>
    </source>
</evidence>
<dbReference type="GO" id="GO:0071949">
    <property type="term" value="F:FAD binding"/>
    <property type="evidence" value="ECO:0007669"/>
    <property type="project" value="InterPro"/>
</dbReference>
<dbReference type="PANTHER" id="PTHR42659:SF1">
    <property type="entry name" value="OXIDOREDUCTASE"/>
    <property type="match status" value="1"/>
</dbReference>